<comment type="similarity">
    <text evidence="1">Belongs to the glutamate-gated ion channel (TC 1.A.10.1) family.</text>
</comment>
<dbReference type="Pfam" id="PF00060">
    <property type="entry name" value="Lig_chan"/>
    <property type="match status" value="1"/>
</dbReference>
<proteinExistence type="evidence at transcript level"/>
<keyword evidence="2" id="KW-1133">Transmembrane helix</keyword>
<evidence type="ECO:0000256" key="2">
    <source>
        <dbReference type="SAM" id="Phobius"/>
    </source>
</evidence>
<sequence>MSLGISILYKEPSKQPPKMFSFMAVFAPEVWYYMVLIQLALGVIMILVGRLSHKEWQNPQPCIEDPEELSNQFSFANSVWLI</sequence>
<protein>
    <submittedName>
        <fullName evidence="4">Ionotropic receptor IR15</fullName>
    </submittedName>
</protein>
<keyword evidence="2" id="KW-0812">Transmembrane</keyword>
<evidence type="ECO:0000256" key="1">
    <source>
        <dbReference type="ARBA" id="ARBA00008685"/>
    </source>
</evidence>
<feature type="transmembrane region" description="Helical" evidence="2">
    <location>
        <begin position="30"/>
        <end position="48"/>
    </location>
</feature>
<keyword evidence="2" id="KW-0472">Membrane</keyword>
<dbReference type="EMBL" id="MG820675">
    <property type="protein sequence ID" value="AXF48846.1"/>
    <property type="molecule type" value="mRNA"/>
</dbReference>
<dbReference type="GO" id="GO:0015276">
    <property type="term" value="F:ligand-gated monoatomic ion channel activity"/>
    <property type="evidence" value="ECO:0007669"/>
    <property type="project" value="InterPro"/>
</dbReference>
<dbReference type="Gene3D" id="1.10.287.70">
    <property type="match status" value="1"/>
</dbReference>
<dbReference type="AlphaFoldDB" id="A0A345BF22"/>
<dbReference type="GO" id="GO:0016020">
    <property type="term" value="C:membrane"/>
    <property type="evidence" value="ECO:0007669"/>
    <property type="project" value="InterPro"/>
</dbReference>
<accession>A0A345BF22</accession>
<evidence type="ECO:0000259" key="3">
    <source>
        <dbReference type="Pfam" id="PF00060"/>
    </source>
</evidence>
<organism evidence="4">
    <name type="scientific">Lobesia botrana</name>
    <dbReference type="NCBI Taxonomy" id="209534"/>
    <lineage>
        <taxon>Eukaryota</taxon>
        <taxon>Metazoa</taxon>
        <taxon>Ecdysozoa</taxon>
        <taxon>Arthropoda</taxon>
        <taxon>Hexapoda</taxon>
        <taxon>Insecta</taxon>
        <taxon>Pterygota</taxon>
        <taxon>Neoptera</taxon>
        <taxon>Endopterygota</taxon>
        <taxon>Lepidoptera</taxon>
        <taxon>Glossata</taxon>
        <taxon>Ditrysia</taxon>
        <taxon>Tortricoidea</taxon>
        <taxon>Tortricidae</taxon>
        <taxon>Olethreutinae</taxon>
        <taxon>Olethreutini</taxon>
        <taxon>Lobesia</taxon>
    </lineage>
</organism>
<reference evidence="4" key="1">
    <citation type="journal article" date="2018" name="Comp. Biochem. Physiol. Part D Genomics Proteomics">
        <title>Analysis of the grapevine moth Lobesia botrana antennal transcriptome and expression of odorant-binding and chemosensory proteins.</title>
        <authorList>
            <person name="Rojas V."/>
            <person name="Jimenez H."/>
            <person name="Palma-Millanao R."/>
            <person name="Gonzalez-Gonzalez A."/>
            <person name="Machuca J."/>
            <person name="Godoy R."/>
            <person name="Ceballos R."/>
            <person name="Mutis A."/>
            <person name="Venthur H."/>
        </authorList>
    </citation>
    <scope>NUCLEOTIDE SEQUENCE</scope>
</reference>
<evidence type="ECO:0000313" key="4">
    <source>
        <dbReference type="EMBL" id="AXF48846.1"/>
    </source>
</evidence>
<dbReference type="InterPro" id="IPR001320">
    <property type="entry name" value="Iontro_rcpt_C"/>
</dbReference>
<name>A0A345BF22_9NEOP</name>
<feature type="domain" description="Ionotropic glutamate receptor C-terminal" evidence="3">
    <location>
        <begin position="29"/>
        <end position="81"/>
    </location>
</feature>
<keyword evidence="4" id="KW-0675">Receptor</keyword>